<gene>
    <name evidence="3" type="ORF">ACFY35_03605</name>
</gene>
<keyword evidence="4" id="KW-1185">Reference proteome</keyword>
<evidence type="ECO:0000256" key="1">
    <source>
        <dbReference type="ARBA" id="ARBA00023125"/>
    </source>
</evidence>
<dbReference type="EMBL" id="JBIAZU010000001">
    <property type="protein sequence ID" value="MFF5288496.1"/>
    <property type="molecule type" value="Genomic_DNA"/>
</dbReference>
<dbReference type="PANTHER" id="PTHR30204:SF93">
    <property type="entry name" value="HTH MERR-TYPE DOMAIN-CONTAINING PROTEIN"/>
    <property type="match status" value="1"/>
</dbReference>
<feature type="domain" description="HTH merR-type" evidence="2">
    <location>
        <begin position="1"/>
        <end position="70"/>
    </location>
</feature>
<dbReference type="RefSeq" id="WP_020508849.1">
    <property type="nucleotide sequence ID" value="NZ_JBIAZU010000001.1"/>
</dbReference>
<dbReference type="SMART" id="SM00422">
    <property type="entry name" value="HTH_MERR"/>
    <property type="match status" value="1"/>
</dbReference>
<dbReference type="Gene3D" id="1.10.1660.10">
    <property type="match status" value="1"/>
</dbReference>
<dbReference type="Pfam" id="PF13411">
    <property type="entry name" value="MerR_1"/>
    <property type="match status" value="1"/>
</dbReference>
<dbReference type="InterPro" id="IPR047057">
    <property type="entry name" value="MerR_fam"/>
</dbReference>
<evidence type="ECO:0000313" key="4">
    <source>
        <dbReference type="Proteomes" id="UP001602245"/>
    </source>
</evidence>
<dbReference type="PROSITE" id="PS50937">
    <property type="entry name" value="HTH_MERR_2"/>
    <property type="match status" value="1"/>
</dbReference>
<keyword evidence="1" id="KW-0238">DNA-binding</keyword>
<accession>A0ABW6W8G8</accession>
<evidence type="ECO:0000313" key="3">
    <source>
        <dbReference type="EMBL" id="MFF5288496.1"/>
    </source>
</evidence>
<dbReference type="PANTHER" id="PTHR30204">
    <property type="entry name" value="REDOX-CYCLING DRUG-SENSING TRANSCRIPTIONAL ACTIVATOR SOXR"/>
    <property type="match status" value="1"/>
</dbReference>
<evidence type="ECO:0000259" key="2">
    <source>
        <dbReference type="PROSITE" id="PS50937"/>
    </source>
</evidence>
<dbReference type="CDD" id="cd00592">
    <property type="entry name" value="HTH_MerR-like"/>
    <property type="match status" value="1"/>
</dbReference>
<dbReference type="InterPro" id="IPR000551">
    <property type="entry name" value="MerR-type_HTH_dom"/>
</dbReference>
<dbReference type="PRINTS" id="PR00040">
    <property type="entry name" value="HTHMERR"/>
</dbReference>
<dbReference type="InterPro" id="IPR009061">
    <property type="entry name" value="DNA-bd_dom_put_sf"/>
</dbReference>
<name>A0ABW6W8G8_9ACTN</name>
<organism evidence="3 4">
    <name type="scientific">Paractinoplanes globisporus</name>
    <dbReference type="NCBI Taxonomy" id="113565"/>
    <lineage>
        <taxon>Bacteria</taxon>
        <taxon>Bacillati</taxon>
        <taxon>Actinomycetota</taxon>
        <taxon>Actinomycetes</taxon>
        <taxon>Micromonosporales</taxon>
        <taxon>Micromonosporaceae</taxon>
        <taxon>Paractinoplanes</taxon>
    </lineage>
</organism>
<dbReference type="Proteomes" id="UP001602245">
    <property type="component" value="Unassembled WGS sequence"/>
</dbReference>
<proteinExistence type="predicted"/>
<sequence length="238" mass="26543">MITIGQLADYAGVTIKAVRHYHQRGLLAEPPRDASGYRRYTARHAVDLVKIKTLAEAGVPLARIDELLAAEPDRFSAAIIEIDRQLRDRAEELLRTRERLAQLNVGDRLFVSAEVSDYLDELQRLGISQRLIRMERDGWILLRSVAPRLAAGWVADKQEAITSHEFQAIYLEYDEAFDLPPTDSRLPALAERMVRWMANRPAPADPPSAEDAQLAKLIAASVGAVSPAWNRIAELTGG</sequence>
<reference evidence="3 4" key="1">
    <citation type="submission" date="2024-10" db="EMBL/GenBank/DDBJ databases">
        <title>The Natural Products Discovery Center: Release of the First 8490 Sequenced Strains for Exploring Actinobacteria Biosynthetic Diversity.</title>
        <authorList>
            <person name="Kalkreuter E."/>
            <person name="Kautsar S.A."/>
            <person name="Yang D."/>
            <person name="Bader C.D."/>
            <person name="Teijaro C.N."/>
            <person name="Fluegel L."/>
            <person name="Davis C.M."/>
            <person name="Simpson J.R."/>
            <person name="Lauterbach L."/>
            <person name="Steele A.D."/>
            <person name="Gui C."/>
            <person name="Meng S."/>
            <person name="Li G."/>
            <person name="Viehrig K."/>
            <person name="Ye F."/>
            <person name="Su P."/>
            <person name="Kiefer A.F."/>
            <person name="Nichols A."/>
            <person name="Cepeda A.J."/>
            <person name="Yan W."/>
            <person name="Fan B."/>
            <person name="Jiang Y."/>
            <person name="Adhikari A."/>
            <person name="Zheng C.-J."/>
            <person name="Schuster L."/>
            <person name="Cowan T.M."/>
            <person name="Smanski M.J."/>
            <person name="Chevrette M.G."/>
            <person name="De Carvalho L.P.S."/>
            <person name="Shen B."/>
        </authorList>
    </citation>
    <scope>NUCLEOTIDE SEQUENCE [LARGE SCALE GENOMIC DNA]</scope>
    <source>
        <strain evidence="3 4">NPDC000087</strain>
    </source>
</reference>
<dbReference type="SUPFAM" id="SSF46955">
    <property type="entry name" value="Putative DNA-binding domain"/>
    <property type="match status" value="1"/>
</dbReference>
<comment type="caution">
    <text evidence="3">The sequence shown here is derived from an EMBL/GenBank/DDBJ whole genome shotgun (WGS) entry which is preliminary data.</text>
</comment>
<protein>
    <submittedName>
        <fullName evidence="3">MerR family transcriptional regulator</fullName>
    </submittedName>
</protein>